<feature type="domain" description="Mechanosensitive ion channel MscS C-terminal" evidence="11">
    <location>
        <begin position="609"/>
        <end position="695"/>
    </location>
</feature>
<evidence type="ECO:0000256" key="3">
    <source>
        <dbReference type="ARBA" id="ARBA00022475"/>
    </source>
</evidence>
<organism evidence="14 15">
    <name type="scientific">Oryzicola mucosus</name>
    <dbReference type="NCBI Taxonomy" id="2767425"/>
    <lineage>
        <taxon>Bacteria</taxon>
        <taxon>Pseudomonadati</taxon>
        <taxon>Pseudomonadota</taxon>
        <taxon>Alphaproteobacteria</taxon>
        <taxon>Hyphomicrobiales</taxon>
        <taxon>Phyllobacteriaceae</taxon>
        <taxon>Oryzicola</taxon>
    </lineage>
</organism>
<proteinExistence type="inferred from homology"/>
<feature type="signal peptide" evidence="9">
    <location>
        <begin position="1"/>
        <end position="20"/>
    </location>
</feature>
<dbReference type="SUPFAM" id="SSF82861">
    <property type="entry name" value="Mechanosensitive channel protein MscS (YggB), transmembrane region"/>
    <property type="match status" value="1"/>
</dbReference>
<feature type="transmembrane region" description="Helical" evidence="8">
    <location>
        <begin position="450"/>
        <end position="471"/>
    </location>
</feature>
<keyword evidence="5 8" id="KW-1133">Transmembrane helix</keyword>
<feature type="chain" id="PRO_5035171851" evidence="9">
    <location>
        <begin position="21"/>
        <end position="742"/>
    </location>
</feature>
<evidence type="ECO:0000313" key="15">
    <source>
        <dbReference type="Proteomes" id="UP000643405"/>
    </source>
</evidence>
<comment type="subcellular location">
    <subcellularLocation>
        <location evidence="1">Cell membrane</location>
        <topology evidence="1">Multi-pass membrane protein</topology>
    </subcellularLocation>
</comment>
<feature type="transmembrane region" description="Helical" evidence="8">
    <location>
        <begin position="353"/>
        <end position="377"/>
    </location>
</feature>
<evidence type="ECO:0000259" key="11">
    <source>
        <dbReference type="Pfam" id="PF21082"/>
    </source>
</evidence>
<dbReference type="EMBL" id="JACVVX010000001">
    <property type="protein sequence ID" value="MBD0413503.1"/>
    <property type="molecule type" value="Genomic_DNA"/>
</dbReference>
<evidence type="ECO:0000256" key="9">
    <source>
        <dbReference type="SAM" id="SignalP"/>
    </source>
</evidence>
<feature type="transmembrane region" description="Helical" evidence="8">
    <location>
        <begin position="123"/>
        <end position="145"/>
    </location>
</feature>
<dbReference type="InterPro" id="IPR049278">
    <property type="entry name" value="MS_channel_C"/>
</dbReference>
<dbReference type="InterPro" id="IPR049142">
    <property type="entry name" value="MS_channel_1st"/>
</dbReference>
<evidence type="ECO:0000259" key="13">
    <source>
        <dbReference type="Pfam" id="PF25392"/>
    </source>
</evidence>
<keyword evidence="4 8" id="KW-0812">Transmembrane</keyword>
<reference evidence="14" key="1">
    <citation type="submission" date="2020-09" db="EMBL/GenBank/DDBJ databases">
        <title>Genome seq and assembly of Tianweitania sp.</title>
        <authorList>
            <person name="Chhetri G."/>
        </authorList>
    </citation>
    <scope>NUCLEOTIDE SEQUENCE</scope>
    <source>
        <strain evidence="14">Rool2</strain>
    </source>
</reference>
<dbReference type="RefSeq" id="WP_188162933.1">
    <property type="nucleotide sequence ID" value="NZ_JACVVX010000001.1"/>
</dbReference>
<keyword evidence="9" id="KW-0732">Signal</keyword>
<dbReference type="PANTHER" id="PTHR30460">
    <property type="entry name" value="MODERATE CONDUCTANCE MECHANOSENSITIVE CHANNEL YBIO"/>
    <property type="match status" value="1"/>
</dbReference>
<dbReference type="InterPro" id="IPR023408">
    <property type="entry name" value="MscS_beta-dom_sf"/>
</dbReference>
<evidence type="ECO:0000256" key="8">
    <source>
        <dbReference type="SAM" id="Phobius"/>
    </source>
</evidence>
<dbReference type="Pfam" id="PF21082">
    <property type="entry name" value="MS_channel_3rd"/>
    <property type="match status" value="1"/>
</dbReference>
<dbReference type="PANTHER" id="PTHR30460:SF0">
    <property type="entry name" value="MODERATE CONDUCTANCE MECHANOSENSITIVE CHANNEL YBIO"/>
    <property type="match status" value="1"/>
</dbReference>
<dbReference type="Pfam" id="PF25392">
    <property type="entry name" value="MS_channel_TM1"/>
    <property type="match status" value="1"/>
</dbReference>
<evidence type="ECO:0000256" key="4">
    <source>
        <dbReference type="ARBA" id="ARBA00022692"/>
    </source>
</evidence>
<dbReference type="InterPro" id="IPR011066">
    <property type="entry name" value="MscS_channel_C_sf"/>
</dbReference>
<keyword evidence="6 8" id="KW-0472">Membrane</keyword>
<feature type="transmembrane region" description="Helical" evidence="8">
    <location>
        <begin position="243"/>
        <end position="269"/>
    </location>
</feature>
<keyword evidence="15" id="KW-1185">Reference proteome</keyword>
<name>A0A8J6U0Z6_9HYPH</name>
<protein>
    <submittedName>
        <fullName evidence="14">Mechanosensitive ion channel</fullName>
    </submittedName>
</protein>
<evidence type="ECO:0000259" key="12">
    <source>
        <dbReference type="Pfam" id="PF21088"/>
    </source>
</evidence>
<feature type="transmembrane region" description="Helical" evidence="8">
    <location>
        <begin position="492"/>
        <end position="512"/>
    </location>
</feature>
<dbReference type="InterPro" id="IPR010920">
    <property type="entry name" value="LSM_dom_sf"/>
</dbReference>
<evidence type="ECO:0000256" key="2">
    <source>
        <dbReference type="ARBA" id="ARBA00008017"/>
    </source>
</evidence>
<comment type="similarity">
    <text evidence="2">Belongs to the MscS (TC 1.A.23) family.</text>
</comment>
<feature type="transmembrane region" description="Helical" evidence="8">
    <location>
        <begin position="157"/>
        <end position="183"/>
    </location>
</feature>
<feature type="compositionally biased region" description="Polar residues" evidence="7">
    <location>
        <begin position="724"/>
        <end position="734"/>
    </location>
</feature>
<dbReference type="GO" id="GO:0005886">
    <property type="term" value="C:plasma membrane"/>
    <property type="evidence" value="ECO:0007669"/>
    <property type="project" value="UniProtKB-SubCell"/>
</dbReference>
<feature type="region of interest" description="Disordered" evidence="7">
    <location>
        <begin position="720"/>
        <end position="742"/>
    </location>
</feature>
<dbReference type="Pfam" id="PF00924">
    <property type="entry name" value="MS_channel_2nd"/>
    <property type="match status" value="1"/>
</dbReference>
<keyword evidence="3" id="KW-1003">Cell membrane</keyword>
<dbReference type="SUPFAM" id="SSF50182">
    <property type="entry name" value="Sm-like ribonucleoproteins"/>
    <property type="match status" value="1"/>
</dbReference>
<dbReference type="SUPFAM" id="SSF82689">
    <property type="entry name" value="Mechanosensitive channel protein MscS (YggB), C-terminal domain"/>
    <property type="match status" value="1"/>
</dbReference>
<feature type="transmembrane region" description="Helical" evidence="8">
    <location>
        <begin position="275"/>
        <end position="297"/>
    </location>
</feature>
<sequence length="742" mass="79401">MLRLLLIFILFSALSVSGHAQTTAPGDPPAHTAAASANVDAFIRIIENDETRLELINRLRERGGEIAVAPEEASPSLATQVAEYTRQAAEQLSDGTMLAASAATELVGVFSGAGGRLANLQTAFLEIAVVAAVLLAVFFALRALIRWIKTSLARRAIGGSFVVVLVSVVIALVLEWASVGTAWAAGYFTALQAATGELGRMSLSQTLLLNAFLVVETIKAVLRATLQPRDPALRFLPLSDTSAAYWHFWLARLTSLVGYTFLFIAPLLANNVSPALAQALRVLVLFVALVTVIIIVLQNKSAVRTALSARAAEEGGNPLSRSLPLIARYWHVVAIAYAVAIFLVWMVNPTNALPFMLAATAQTVLAIVVASVVIYGVNRFVHGGLHLPQDIRTRLPLLEHRLNAFVPRVMQVVRFLVILCAVLFITQAWALLDFSGWLVSEAGTRVTGAVASAGIIVLIGFAIYIAMSSWVEYRLNPQIGHVATAREKTLLSLFRNAFTIALAVLITMLALAQIGVNIAPLLAGAGVLGLAIGFGAQKFVQDIITGAFIQFENIMNEGDVVQAGGQSGVVEHLTIRSVSIRSADGTLHVIPFSSVDAVSNMMRGFSYHVADIGVAYREDIGEVKEAMGEAFDLLMQTEHKDSIVDALEMQGVTALGDSAVNVRARIKTLPGKHWGAGRAYNEIIKTVFGRRGIELPYPHMTIYMGEDKQGNAPPLHIEGLTPSAPATPTVQANPGTIEPKPA</sequence>
<feature type="transmembrane region" description="Helical" evidence="8">
    <location>
        <begin position="412"/>
        <end position="430"/>
    </location>
</feature>
<dbReference type="Gene3D" id="2.30.30.60">
    <property type="match status" value="1"/>
</dbReference>
<feature type="domain" description="Moderate conductance mechanosensitive channel YbiO-like transmembrane helix 1" evidence="13">
    <location>
        <begin position="359"/>
        <end position="437"/>
    </location>
</feature>
<evidence type="ECO:0000313" key="14">
    <source>
        <dbReference type="EMBL" id="MBD0413503.1"/>
    </source>
</evidence>
<dbReference type="InterPro" id="IPR006685">
    <property type="entry name" value="MscS_channel_2nd"/>
</dbReference>
<dbReference type="InterPro" id="IPR011014">
    <property type="entry name" value="MscS_channel_TM-2"/>
</dbReference>
<evidence type="ECO:0000256" key="6">
    <source>
        <dbReference type="ARBA" id="ARBA00023136"/>
    </source>
</evidence>
<dbReference type="Gene3D" id="1.10.287.1260">
    <property type="match status" value="1"/>
</dbReference>
<dbReference type="AlphaFoldDB" id="A0A8J6U0Z6"/>
<dbReference type="Pfam" id="PF21088">
    <property type="entry name" value="MS_channel_1st"/>
    <property type="match status" value="1"/>
</dbReference>
<feature type="transmembrane region" description="Helical" evidence="8">
    <location>
        <begin position="329"/>
        <end position="347"/>
    </location>
</feature>
<dbReference type="GO" id="GO:0008381">
    <property type="term" value="F:mechanosensitive monoatomic ion channel activity"/>
    <property type="evidence" value="ECO:0007669"/>
    <property type="project" value="InterPro"/>
</dbReference>
<dbReference type="Gene3D" id="3.30.70.100">
    <property type="match status" value="1"/>
</dbReference>
<feature type="domain" description="Mechanosensitive ion channel MscS" evidence="10">
    <location>
        <begin position="539"/>
        <end position="600"/>
    </location>
</feature>
<feature type="transmembrane region" description="Helical" evidence="8">
    <location>
        <begin position="203"/>
        <end position="222"/>
    </location>
</feature>
<feature type="transmembrane region" description="Helical" evidence="8">
    <location>
        <begin position="518"/>
        <end position="536"/>
    </location>
</feature>
<comment type="caution">
    <text evidence="14">The sequence shown here is derived from an EMBL/GenBank/DDBJ whole genome shotgun (WGS) entry which is preliminary data.</text>
</comment>
<evidence type="ECO:0000256" key="1">
    <source>
        <dbReference type="ARBA" id="ARBA00004651"/>
    </source>
</evidence>
<dbReference type="InterPro" id="IPR057485">
    <property type="entry name" value="YbiO-like_TM1"/>
</dbReference>
<feature type="domain" description="Mechanosensitive ion channel transmembrane helices 2/3" evidence="12">
    <location>
        <begin position="497"/>
        <end position="537"/>
    </location>
</feature>
<evidence type="ECO:0000256" key="5">
    <source>
        <dbReference type="ARBA" id="ARBA00022989"/>
    </source>
</evidence>
<gene>
    <name evidence="14" type="ORF">ICI42_02385</name>
</gene>
<accession>A0A8J6U0Z6</accession>
<dbReference type="Proteomes" id="UP000643405">
    <property type="component" value="Unassembled WGS sequence"/>
</dbReference>
<evidence type="ECO:0000259" key="10">
    <source>
        <dbReference type="Pfam" id="PF00924"/>
    </source>
</evidence>
<evidence type="ECO:0000256" key="7">
    <source>
        <dbReference type="SAM" id="MobiDB-lite"/>
    </source>
</evidence>
<dbReference type="InterPro" id="IPR045276">
    <property type="entry name" value="YbiO_bact"/>
</dbReference>